<dbReference type="EMBL" id="VSSQ01052972">
    <property type="protein sequence ID" value="MPN07017.1"/>
    <property type="molecule type" value="Genomic_DNA"/>
</dbReference>
<organism evidence="1">
    <name type="scientific">bioreactor metagenome</name>
    <dbReference type="NCBI Taxonomy" id="1076179"/>
    <lineage>
        <taxon>unclassified sequences</taxon>
        <taxon>metagenomes</taxon>
        <taxon>ecological metagenomes</taxon>
    </lineage>
</organism>
<protein>
    <submittedName>
        <fullName evidence="1">Uncharacterized protein</fullName>
    </submittedName>
</protein>
<reference evidence="1" key="1">
    <citation type="submission" date="2019-08" db="EMBL/GenBank/DDBJ databases">
        <authorList>
            <person name="Kucharzyk K."/>
            <person name="Murdoch R.W."/>
            <person name="Higgins S."/>
            <person name="Loffler F."/>
        </authorList>
    </citation>
    <scope>NUCLEOTIDE SEQUENCE</scope>
</reference>
<dbReference type="PROSITE" id="PS51257">
    <property type="entry name" value="PROKAR_LIPOPROTEIN"/>
    <property type="match status" value="1"/>
</dbReference>
<comment type="caution">
    <text evidence="1">The sequence shown here is derived from an EMBL/GenBank/DDBJ whole genome shotgun (WGS) entry which is preliminary data.</text>
</comment>
<gene>
    <name evidence="1" type="ORF">SDC9_154276</name>
</gene>
<dbReference type="AlphaFoldDB" id="A0A645EYL2"/>
<evidence type="ECO:0000313" key="1">
    <source>
        <dbReference type="EMBL" id="MPN07017.1"/>
    </source>
</evidence>
<sequence length="105" mass="11660">MPGAAFRNPYGMVGSRLFIIQQLISCFTAGGCFDEFGIAVIGIFDFFEGIFSQLLTSMIEADNHAVLIQNNDQRKGNIQNRIGKVPFLSQIIFNSFQARYITDGS</sequence>
<name>A0A645EYL2_9ZZZZ</name>
<accession>A0A645EYL2</accession>
<proteinExistence type="predicted"/>